<dbReference type="PIRSF" id="PIRSF006305">
    <property type="entry name" value="Maf"/>
    <property type="match status" value="1"/>
</dbReference>
<evidence type="ECO:0000313" key="4">
    <source>
        <dbReference type="Proteomes" id="UP000176593"/>
    </source>
</evidence>
<organism evidence="3 4">
    <name type="scientific">Candidatus Uhrbacteria bacterium RIFCSPLOWO2_02_FULL_48_18</name>
    <dbReference type="NCBI Taxonomy" id="1802408"/>
    <lineage>
        <taxon>Bacteria</taxon>
        <taxon>Candidatus Uhriibacteriota</taxon>
    </lineage>
</organism>
<comment type="function">
    <text evidence="2">Nucleoside triphosphate pyrophosphatase. May have a dual role in cell division arrest and in preventing the incorporation of modified nucleotides into cellular nucleic acids.</text>
</comment>
<evidence type="ECO:0000256" key="1">
    <source>
        <dbReference type="ARBA" id="ARBA00022801"/>
    </source>
</evidence>
<keyword evidence="1 2" id="KW-0378">Hydrolase</keyword>
<dbReference type="InterPro" id="IPR029001">
    <property type="entry name" value="ITPase-like_fam"/>
</dbReference>
<comment type="catalytic activity">
    <reaction evidence="2">
        <text>a 2'-deoxyribonucleoside 5'-triphosphate + H2O = a 2'-deoxyribonucleoside 5'-phosphate + diphosphate + H(+)</text>
        <dbReference type="Rhea" id="RHEA:44644"/>
        <dbReference type="ChEBI" id="CHEBI:15377"/>
        <dbReference type="ChEBI" id="CHEBI:15378"/>
        <dbReference type="ChEBI" id="CHEBI:33019"/>
        <dbReference type="ChEBI" id="CHEBI:61560"/>
        <dbReference type="ChEBI" id="CHEBI:65317"/>
        <dbReference type="EC" id="3.6.1.9"/>
    </reaction>
</comment>
<dbReference type="SUPFAM" id="SSF52972">
    <property type="entry name" value="ITPase-like"/>
    <property type="match status" value="1"/>
</dbReference>
<proteinExistence type="inferred from homology"/>
<reference evidence="3 4" key="1">
    <citation type="journal article" date="2016" name="Nat. Commun.">
        <title>Thousands of microbial genomes shed light on interconnected biogeochemical processes in an aquifer system.</title>
        <authorList>
            <person name="Anantharaman K."/>
            <person name="Brown C.T."/>
            <person name="Hug L.A."/>
            <person name="Sharon I."/>
            <person name="Castelle C.J."/>
            <person name="Probst A.J."/>
            <person name="Thomas B.C."/>
            <person name="Singh A."/>
            <person name="Wilkins M.J."/>
            <person name="Karaoz U."/>
            <person name="Brodie E.L."/>
            <person name="Williams K.H."/>
            <person name="Hubbard S.S."/>
            <person name="Banfield J.F."/>
        </authorList>
    </citation>
    <scope>NUCLEOTIDE SEQUENCE [LARGE SCALE GENOMIC DNA]</scope>
</reference>
<dbReference type="HAMAP" id="MF_00528">
    <property type="entry name" value="Maf"/>
    <property type="match status" value="1"/>
</dbReference>
<accession>A0A1F7VCJ6</accession>
<dbReference type="GO" id="GO:0005737">
    <property type="term" value="C:cytoplasm"/>
    <property type="evidence" value="ECO:0007669"/>
    <property type="project" value="UniProtKB-SubCell"/>
</dbReference>
<dbReference type="Gene3D" id="3.90.950.10">
    <property type="match status" value="1"/>
</dbReference>
<dbReference type="Pfam" id="PF02545">
    <property type="entry name" value="Maf"/>
    <property type="match status" value="1"/>
</dbReference>
<comment type="similarity">
    <text evidence="2">Belongs to the Maf family.</text>
</comment>
<name>A0A1F7VCJ6_9BACT</name>
<dbReference type="GO" id="GO:0047429">
    <property type="term" value="F:nucleoside triphosphate diphosphatase activity"/>
    <property type="evidence" value="ECO:0007669"/>
    <property type="project" value="UniProtKB-EC"/>
</dbReference>
<keyword evidence="2" id="KW-0546">Nucleotide metabolism</keyword>
<evidence type="ECO:0000256" key="2">
    <source>
        <dbReference type="HAMAP-Rule" id="MF_00528"/>
    </source>
</evidence>
<protein>
    <recommendedName>
        <fullName evidence="2">Nucleoside triphosphate pyrophosphatase</fullName>
        <ecNumber evidence="2">3.6.1.9</ecNumber>
    </recommendedName>
    <alternativeName>
        <fullName evidence="2">Nucleotide pyrophosphatase</fullName>
        <shortName evidence="2">Nucleotide PPase</shortName>
    </alternativeName>
</protein>
<comment type="cofactor">
    <cofactor evidence="2">
        <name>a divalent metal cation</name>
        <dbReference type="ChEBI" id="CHEBI:60240"/>
    </cofactor>
</comment>
<sequence length="192" mass="20886">MKLILGSSSPFRQAVLKKLGLPFEILSPEIDEKAIRFEDPATLVTAIAQAKMDAVLLKITEPAFVITSDQVTVSDGRIMEKPVSIEEAREHLIRHRSIPPGTATAVCVANTSTGERVCGVDFAKVYFSSIPDDLIDRLIADGRVLISSGSFIVNDPIIDAYVDHIEGTLDSIEGLPLDLVQSLLKQVGFDRL</sequence>
<dbReference type="Proteomes" id="UP000176593">
    <property type="component" value="Unassembled WGS sequence"/>
</dbReference>
<evidence type="ECO:0000313" key="3">
    <source>
        <dbReference type="EMBL" id="OGL88229.1"/>
    </source>
</evidence>
<dbReference type="EMBL" id="MGEQ01000001">
    <property type="protein sequence ID" value="OGL88229.1"/>
    <property type="molecule type" value="Genomic_DNA"/>
</dbReference>
<dbReference type="PANTHER" id="PTHR43213">
    <property type="entry name" value="BIFUNCTIONAL DTTP/UTP PYROPHOSPHATASE/METHYLTRANSFERASE PROTEIN-RELATED"/>
    <property type="match status" value="1"/>
</dbReference>
<dbReference type="InterPro" id="IPR003697">
    <property type="entry name" value="Maf-like"/>
</dbReference>
<comment type="catalytic activity">
    <reaction evidence="2">
        <text>a ribonucleoside 5'-triphosphate + H2O = a ribonucleoside 5'-phosphate + diphosphate + H(+)</text>
        <dbReference type="Rhea" id="RHEA:23996"/>
        <dbReference type="ChEBI" id="CHEBI:15377"/>
        <dbReference type="ChEBI" id="CHEBI:15378"/>
        <dbReference type="ChEBI" id="CHEBI:33019"/>
        <dbReference type="ChEBI" id="CHEBI:58043"/>
        <dbReference type="ChEBI" id="CHEBI:61557"/>
        <dbReference type="EC" id="3.6.1.9"/>
    </reaction>
</comment>
<keyword evidence="2" id="KW-0963">Cytoplasm</keyword>
<comment type="caution">
    <text evidence="2">Lacks conserved residue(s) required for the propagation of feature annotation.</text>
</comment>
<comment type="caution">
    <text evidence="3">The sequence shown here is derived from an EMBL/GenBank/DDBJ whole genome shotgun (WGS) entry which is preliminary data.</text>
</comment>
<dbReference type="PANTHER" id="PTHR43213:SF4">
    <property type="entry name" value="7-METHYL-GTP PYROPHOSPHATASE"/>
    <property type="match status" value="1"/>
</dbReference>
<dbReference type="GO" id="GO:0009117">
    <property type="term" value="P:nucleotide metabolic process"/>
    <property type="evidence" value="ECO:0007669"/>
    <property type="project" value="UniProtKB-KW"/>
</dbReference>
<dbReference type="AlphaFoldDB" id="A0A1F7VCJ6"/>
<gene>
    <name evidence="3" type="ORF">A3I41_00700</name>
</gene>
<comment type="subcellular location">
    <subcellularLocation>
        <location evidence="2">Cytoplasm</location>
    </subcellularLocation>
</comment>
<dbReference type="EC" id="3.6.1.9" evidence="2"/>
<feature type="active site" description="Proton acceptor" evidence="2">
    <location>
        <position position="69"/>
    </location>
</feature>